<dbReference type="SUPFAM" id="SSF51735">
    <property type="entry name" value="NAD(P)-binding Rossmann-fold domains"/>
    <property type="match status" value="1"/>
</dbReference>
<feature type="non-terminal residue" evidence="1">
    <location>
        <position position="141"/>
    </location>
</feature>
<reference evidence="1" key="2">
    <citation type="submission" date="2023-06" db="EMBL/GenBank/DDBJ databases">
        <authorList>
            <consortium name="Lawrence Berkeley National Laboratory"/>
            <person name="Haridas S."/>
            <person name="Hensen N."/>
            <person name="Bonometti L."/>
            <person name="Westerberg I."/>
            <person name="Brannstrom I.O."/>
            <person name="Guillou S."/>
            <person name="Cros-Aarteil S."/>
            <person name="Calhoun S."/>
            <person name="Kuo A."/>
            <person name="Mondo S."/>
            <person name="Pangilinan J."/>
            <person name="Riley R."/>
            <person name="Labutti K."/>
            <person name="Andreopoulos B."/>
            <person name="Lipzen A."/>
            <person name="Chen C."/>
            <person name="Yanf M."/>
            <person name="Daum C."/>
            <person name="Ng V."/>
            <person name="Clum A."/>
            <person name="Steindorff A."/>
            <person name="Ohm R."/>
            <person name="Martin F."/>
            <person name="Silar P."/>
            <person name="Natvig D."/>
            <person name="Lalanne C."/>
            <person name="Gautier V."/>
            <person name="Ament-Velasquez S.L."/>
            <person name="Kruys A."/>
            <person name="Hutchinson M.I."/>
            <person name="Powell A.J."/>
            <person name="Barry K."/>
            <person name="Miller A.N."/>
            <person name="Grigoriev I.V."/>
            <person name="Debuchy R."/>
            <person name="Gladieux P."/>
            <person name="Thoren M.H."/>
            <person name="Johannesson H."/>
        </authorList>
    </citation>
    <scope>NUCLEOTIDE SEQUENCE</scope>
    <source>
        <strain evidence="1">CBS 955.72</strain>
    </source>
</reference>
<keyword evidence="2" id="KW-1185">Reference proteome</keyword>
<dbReference type="Proteomes" id="UP001275084">
    <property type="component" value="Unassembled WGS sequence"/>
</dbReference>
<comment type="caution">
    <text evidence="1">The sequence shown here is derived from an EMBL/GenBank/DDBJ whole genome shotgun (WGS) entry which is preliminary data.</text>
</comment>
<dbReference type="AlphaFoldDB" id="A0AAJ0HX31"/>
<evidence type="ECO:0000313" key="2">
    <source>
        <dbReference type="Proteomes" id="UP001275084"/>
    </source>
</evidence>
<feature type="non-terminal residue" evidence="1">
    <location>
        <position position="1"/>
    </location>
</feature>
<name>A0AAJ0HX31_9PEZI</name>
<reference evidence="1" key="1">
    <citation type="journal article" date="2023" name="Mol. Phylogenet. Evol.">
        <title>Genome-scale phylogeny and comparative genomics of the fungal order Sordariales.</title>
        <authorList>
            <person name="Hensen N."/>
            <person name="Bonometti L."/>
            <person name="Westerberg I."/>
            <person name="Brannstrom I.O."/>
            <person name="Guillou S."/>
            <person name="Cros-Aarteil S."/>
            <person name="Calhoun S."/>
            <person name="Haridas S."/>
            <person name="Kuo A."/>
            <person name="Mondo S."/>
            <person name="Pangilinan J."/>
            <person name="Riley R."/>
            <person name="LaButti K."/>
            <person name="Andreopoulos B."/>
            <person name="Lipzen A."/>
            <person name="Chen C."/>
            <person name="Yan M."/>
            <person name="Daum C."/>
            <person name="Ng V."/>
            <person name="Clum A."/>
            <person name="Steindorff A."/>
            <person name="Ohm R.A."/>
            <person name="Martin F."/>
            <person name="Silar P."/>
            <person name="Natvig D.O."/>
            <person name="Lalanne C."/>
            <person name="Gautier V."/>
            <person name="Ament-Velasquez S.L."/>
            <person name="Kruys A."/>
            <person name="Hutchinson M.I."/>
            <person name="Powell A.J."/>
            <person name="Barry K."/>
            <person name="Miller A.N."/>
            <person name="Grigoriev I.V."/>
            <person name="Debuchy R."/>
            <person name="Gladieux P."/>
            <person name="Hiltunen Thoren M."/>
            <person name="Johannesson H."/>
        </authorList>
    </citation>
    <scope>NUCLEOTIDE SEQUENCE</scope>
    <source>
        <strain evidence="1">CBS 955.72</strain>
    </source>
</reference>
<accession>A0AAJ0HX31</accession>
<protein>
    <submittedName>
        <fullName evidence="1">Uncharacterized protein</fullName>
    </submittedName>
</protein>
<dbReference type="EMBL" id="JAUIQD010000001">
    <property type="protein sequence ID" value="KAK3364495.1"/>
    <property type="molecule type" value="Genomic_DNA"/>
</dbReference>
<gene>
    <name evidence="1" type="ORF">B0T25DRAFT_422747</name>
</gene>
<proteinExistence type="predicted"/>
<dbReference type="Gene3D" id="3.40.50.720">
    <property type="entry name" value="NAD(P)-binding Rossmann-like Domain"/>
    <property type="match status" value="1"/>
</dbReference>
<organism evidence="1 2">
    <name type="scientific">Lasiosphaeria hispida</name>
    <dbReference type="NCBI Taxonomy" id="260671"/>
    <lineage>
        <taxon>Eukaryota</taxon>
        <taxon>Fungi</taxon>
        <taxon>Dikarya</taxon>
        <taxon>Ascomycota</taxon>
        <taxon>Pezizomycotina</taxon>
        <taxon>Sordariomycetes</taxon>
        <taxon>Sordariomycetidae</taxon>
        <taxon>Sordariales</taxon>
        <taxon>Lasiosphaeriaceae</taxon>
        <taxon>Lasiosphaeria</taxon>
    </lineage>
</organism>
<evidence type="ECO:0000313" key="1">
    <source>
        <dbReference type="EMBL" id="KAK3364495.1"/>
    </source>
</evidence>
<sequence>SPVLGPPLYIPGSISGLSMGVKDIYDILHGGEIPEFSPVRGTFINVRDMADLVLRAIEKGQDHHMRYTLVGGSSSVSPQGISKILRARYPERKGIIQLRHPGESVAASIASKFDASEAQGLLGRDWIGFEKSVVDSVEMFL</sequence>
<dbReference type="InterPro" id="IPR036291">
    <property type="entry name" value="NAD(P)-bd_dom_sf"/>
</dbReference>